<evidence type="ECO:0000256" key="10">
    <source>
        <dbReference type="ARBA" id="ARBA00023264"/>
    </source>
</evidence>
<comment type="cofactor">
    <cofactor evidence="11">
        <name>Mg(2+)</name>
        <dbReference type="ChEBI" id="CHEBI:18420"/>
    </cofactor>
</comment>
<dbReference type="HOGENOM" id="CLU_105710_0_0_2"/>
<dbReference type="AlphaFoldDB" id="N0BB74"/>
<keyword evidence="13" id="KW-1185">Reference proteome</keyword>
<sequence length="183" mass="20200">MLNIIALIIKTIWLLIPAYTPNNFAVVFGGGMPIDFRKKFIDGKRILGDGKTIRGFVFGVMGGILCGMIQYKIEPIFNLNLFSSLSIFDAFCLIFALSFGSLSGDVFGSFIKRRAGIERGGVFPVFDQLTFLAVSLLFAYLISPHFSSLFTREVIVTGLIVTPVLHLIANIIAFKLGLKNVPW</sequence>
<keyword evidence="7 11" id="KW-0443">Lipid metabolism</keyword>
<gene>
    <name evidence="11" type="primary">carS</name>
    <name evidence="12" type="ORF">Asulf_00219</name>
</gene>
<feature type="transmembrane region" description="Helical" evidence="11">
    <location>
        <begin position="121"/>
        <end position="142"/>
    </location>
</feature>
<evidence type="ECO:0000256" key="8">
    <source>
        <dbReference type="ARBA" id="ARBA00023136"/>
    </source>
</evidence>
<name>N0BB74_9EURY</name>
<keyword evidence="2 11" id="KW-0444">Lipid biosynthesis</keyword>
<dbReference type="RefSeq" id="WP_015589852.1">
    <property type="nucleotide sequence ID" value="NC_021169.1"/>
</dbReference>
<evidence type="ECO:0000313" key="12">
    <source>
        <dbReference type="EMBL" id="AGK60253.1"/>
    </source>
</evidence>
<keyword evidence="10 11" id="KW-1208">Phospholipid metabolism</keyword>
<evidence type="ECO:0000256" key="11">
    <source>
        <dbReference type="HAMAP-Rule" id="MF_01117"/>
    </source>
</evidence>
<accession>N0BB74</accession>
<dbReference type="InterPro" id="IPR002726">
    <property type="entry name" value="CarS_archaea"/>
</dbReference>
<reference evidence="12 13" key="1">
    <citation type="journal article" date="2013" name="Genome Announc.">
        <title>Complete Genome Sequence of the Thermophilic and Facultatively Chemolithoautotrophic Sulfate Reducer Archaeoglobus sulfaticallidus Strain PM70-1T.</title>
        <authorList>
            <person name="Stokke R."/>
            <person name="Hocking W.P."/>
            <person name="Steinsbu B.O."/>
            <person name="Steen I.H."/>
        </authorList>
    </citation>
    <scope>NUCLEOTIDE SEQUENCE [LARGE SCALE GENOMIC DNA]</scope>
    <source>
        <strain evidence="12">PM70-1</strain>
    </source>
</reference>
<dbReference type="InterPro" id="IPR032690">
    <property type="entry name" value="CarS"/>
</dbReference>
<protein>
    <recommendedName>
        <fullName evidence="11">CDP-archaeol synthase</fullName>
        <ecNumber evidence="11">2.7.7.67</ecNumber>
    </recommendedName>
    <alternativeName>
        <fullName evidence="11">CDP-2,3-bis-(O-geranylgeranyl)-sn-glycerol synthase</fullName>
    </alternativeName>
</protein>
<evidence type="ECO:0000256" key="2">
    <source>
        <dbReference type="ARBA" id="ARBA00022516"/>
    </source>
</evidence>
<evidence type="ECO:0000256" key="4">
    <source>
        <dbReference type="ARBA" id="ARBA00022692"/>
    </source>
</evidence>
<evidence type="ECO:0000256" key="9">
    <source>
        <dbReference type="ARBA" id="ARBA00023209"/>
    </source>
</evidence>
<dbReference type="GO" id="GO:0043338">
    <property type="term" value="F:CDP-2,3-bis-(O-geranylgeranyl)-sn-glycerol synthase activity"/>
    <property type="evidence" value="ECO:0007669"/>
    <property type="project" value="UniProtKB-EC"/>
</dbReference>
<dbReference type="Proteomes" id="UP000013307">
    <property type="component" value="Chromosome"/>
</dbReference>
<dbReference type="UniPathway" id="UPA00940"/>
<evidence type="ECO:0000256" key="6">
    <source>
        <dbReference type="ARBA" id="ARBA00022989"/>
    </source>
</evidence>
<feature type="transmembrane region" description="Helical" evidence="11">
    <location>
        <begin position="12"/>
        <end position="34"/>
    </location>
</feature>
<feature type="transmembrane region" description="Helical" evidence="11">
    <location>
        <begin position="154"/>
        <end position="178"/>
    </location>
</feature>
<keyword evidence="1 11" id="KW-1003">Cell membrane</keyword>
<keyword evidence="4 11" id="KW-0812">Transmembrane</keyword>
<dbReference type="GO" id="GO:0046474">
    <property type="term" value="P:glycerophospholipid biosynthetic process"/>
    <property type="evidence" value="ECO:0007669"/>
    <property type="project" value="UniProtKB-UniRule"/>
</dbReference>
<evidence type="ECO:0000256" key="1">
    <source>
        <dbReference type="ARBA" id="ARBA00022475"/>
    </source>
</evidence>
<dbReference type="GO" id="GO:0005886">
    <property type="term" value="C:plasma membrane"/>
    <property type="evidence" value="ECO:0007669"/>
    <property type="project" value="UniProtKB-SubCell"/>
</dbReference>
<feature type="transmembrane region" description="Helical" evidence="11">
    <location>
        <begin position="55"/>
        <end position="73"/>
    </location>
</feature>
<dbReference type="PANTHER" id="PTHR39650">
    <property type="entry name" value="CDP-ARCHAEOL SYNTHASE"/>
    <property type="match status" value="1"/>
</dbReference>
<keyword evidence="5 11" id="KW-0460">Magnesium</keyword>
<evidence type="ECO:0000256" key="5">
    <source>
        <dbReference type="ARBA" id="ARBA00022842"/>
    </source>
</evidence>
<comment type="function">
    <text evidence="11">Catalyzes the formation of CDP-2,3-bis-(O-geranylgeranyl)-sn-glycerol (CDP-archaeol) from 2,3-bis-(O-geranylgeranyl)-sn-glycerol 1-phosphate (DGGGP) and CTP. This reaction is the third ether-bond-formation step in the biosynthesis of archaeal membrane lipids.</text>
</comment>
<keyword evidence="6 11" id="KW-1133">Transmembrane helix</keyword>
<evidence type="ECO:0000256" key="3">
    <source>
        <dbReference type="ARBA" id="ARBA00022679"/>
    </source>
</evidence>
<dbReference type="PANTHER" id="PTHR39650:SF1">
    <property type="entry name" value="CDP-ARCHAEOL SYNTHASE"/>
    <property type="match status" value="1"/>
</dbReference>
<dbReference type="STRING" id="387631.Asulf_00219"/>
<keyword evidence="9 11" id="KW-0594">Phospholipid biosynthesis</keyword>
<feature type="transmembrane region" description="Helical" evidence="11">
    <location>
        <begin position="79"/>
        <end position="100"/>
    </location>
</feature>
<comment type="pathway">
    <text evidence="11">Membrane lipid metabolism; glycerophospholipid metabolism.</text>
</comment>
<dbReference type="GeneID" id="15391865"/>
<dbReference type="Pfam" id="PF01864">
    <property type="entry name" value="CarS-like"/>
    <property type="match status" value="1"/>
</dbReference>
<evidence type="ECO:0000313" key="13">
    <source>
        <dbReference type="Proteomes" id="UP000013307"/>
    </source>
</evidence>
<dbReference type="NCBIfam" id="NF003114">
    <property type="entry name" value="PRK04032.1"/>
    <property type="match status" value="1"/>
</dbReference>
<comment type="similarity">
    <text evidence="11">Belongs to the CDP-archaeol synthase family.</text>
</comment>
<comment type="catalytic activity">
    <reaction evidence="11">
        <text>2,3-bis-O-(geranylgeranyl)-sn-glycerol 1-phosphate + CTP + H(+) = CDP-2,3-bis-O-(geranylgeranyl)-sn-glycerol + diphosphate</text>
        <dbReference type="Rhea" id="RHEA:25690"/>
        <dbReference type="ChEBI" id="CHEBI:15378"/>
        <dbReference type="ChEBI" id="CHEBI:33019"/>
        <dbReference type="ChEBI" id="CHEBI:37563"/>
        <dbReference type="ChEBI" id="CHEBI:58837"/>
        <dbReference type="ChEBI" id="CHEBI:58838"/>
        <dbReference type="EC" id="2.7.7.67"/>
    </reaction>
</comment>
<keyword evidence="8 11" id="KW-0472">Membrane</keyword>
<organism evidence="12 13">
    <name type="scientific">Archaeoglobus sulfaticallidus PM70-1</name>
    <dbReference type="NCBI Taxonomy" id="387631"/>
    <lineage>
        <taxon>Archaea</taxon>
        <taxon>Methanobacteriati</taxon>
        <taxon>Methanobacteriota</taxon>
        <taxon>Archaeoglobi</taxon>
        <taxon>Archaeoglobales</taxon>
        <taxon>Archaeoglobaceae</taxon>
        <taxon>Archaeoglobus</taxon>
    </lineage>
</organism>
<proteinExistence type="inferred from homology"/>
<comment type="subcellular location">
    <subcellularLocation>
        <location evidence="11">Cell membrane</location>
        <topology evidence="11">Multi-pass membrane protein</topology>
    </subcellularLocation>
</comment>
<keyword evidence="3 11" id="KW-0808">Transferase</keyword>
<dbReference type="EMBL" id="CP005290">
    <property type="protein sequence ID" value="AGK60253.1"/>
    <property type="molecule type" value="Genomic_DNA"/>
</dbReference>
<dbReference type="HAMAP" id="MF_01117">
    <property type="entry name" value="CDP_archaeol_synth"/>
    <property type="match status" value="1"/>
</dbReference>
<dbReference type="eggNOG" id="arCOG04106">
    <property type="taxonomic scope" value="Archaea"/>
</dbReference>
<evidence type="ECO:0000256" key="7">
    <source>
        <dbReference type="ARBA" id="ARBA00023098"/>
    </source>
</evidence>
<dbReference type="KEGG" id="ast:Asulf_00219"/>
<dbReference type="EC" id="2.7.7.67" evidence="11"/>